<evidence type="ECO:0000256" key="4">
    <source>
        <dbReference type="ARBA" id="ARBA00022692"/>
    </source>
</evidence>
<feature type="transmembrane region" description="Helical" evidence="7">
    <location>
        <begin position="95"/>
        <end position="116"/>
    </location>
</feature>
<evidence type="ECO:0000256" key="1">
    <source>
        <dbReference type="ARBA" id="ARBA00004141"/>
    </source>
</evidence>
<dbReference type="PROSITE" id="PS00216">
    <property type="entry name" value="SUGAR_TRANSPORT_1"/>
    <property type="match status" value="1"/>
</dbReference>
<dbReference type="VEuPathDB" id="FungiDB:RO3G_11676"/>
<gene>
    <name evidence="9" type="ORF">RO3G_11676</name>
</gene>
<dbReference type="PANTHER" id="PTHR48022:SF2">
    <property type="entry name" value="PLASTIDIC GLUCOSE TRANSPORTER 4"/>
    <property type="match status" value="1"/>
</dbReference>
<feature type="transmembrane region" description="Helical" evidence="7">
    <location>
        <begin position="308"/>
        <end position="330"/>
    </location>
</feature>
<dbReference type="OMA" id="MEYTSIV"/>
<feature type="transmembrane region" description="Helical" evidence="7">
    <location>
        <begin position="70"/>
        <end position="89"/>
    </location>
</feature>
<dbReference type="eggNOG" id="KOG0254">
    <property type="taxonomic scope" value="Eukaryota"/>
</dbReference>
<evidence type="ECO:0000256" key="3">
    <source>
        <dbReference type="ARBA" id="ARBA00022448"/>
    </source>
</evidence>
<dbReference type="RefSeq" id="XP_067522361.1">
    <property type="nucleotide sequence ID" value="XM_067666260.1"/>
</dbReference>
<evidence type="ECO:0000256" key="6">
    <source>
        <dbReference type="ARBA" id="ARBA00023136"/>
    </source>
</evidence>
<protein>
    <recommendedName>
        <fullName evidence="8">Major facilitator superfamily (MFS) profile domain-containing protein</fullName>
    </recommendedName>
</protein>
<dbReference type="GeneID" id="93618641"/>
<keyword evidence="6 7" id="KW-0472">Membrane</keyword>
<dbReference type="PROSITE" id="PS00217">
    <property type="entry name" value="SUGAR_TRANSPORT_2"/>
    <property type="match status" value="1"/>
</dbReference>
<dbReference type="GO" id="GO:0016020">
    <property type="term" value="C:membrane"/>
    <property type="evidence" value="ECO:0007669"/>
    <property type="project" value="UniProtKB-SubCell"/>
</dbReference>
<dbReference type="InterPro" id="IPR050360">
    <property type="entry name" value="MFS_Sugar_Transporters"/>
</dbReference>
<evidence type="ECO:0000256" key="5">
    <source>
        <dbReference type="ARBA" id="ARBA00022989"/>
    </source>
</evidence>
<feature type="transmembrane region" description="Helical" evidence="7">
    <location>
        <begin position="251"/>
        <end position="280"/>
    </location>
</feature>
<dbReference type="GO" id="GO:0005351">
    <property type="term" value="F:carbohydrate:proton symporter activity"/>
    <property type="evidence" value="ECO:0007669"/>
    <property type="project" value="TreeGrafter"/>
</dbReference>
<dbReference type="InterPro" id="IPR005829">
    <property type="entry name" value="Sugar_transporter_CS"/>
</dbReference>
<feature type="domain" description="Major facilitator superfamily (MFS) profile" evidence="8">
    <location>
        <begin position="1"/>
        <end position="396"/>
    </location>
</feature>
<feature type="transmembrane region" description="Helical" evidence="7">
    <location>
        <begin position="342"/>
        <end position="362"/>
    </location>
</feature>
<dbReference type="Proteomes" id="UP000009138">
    <property type="component" value="Unassembled WGS sequence"/>
</dbReference>
<keyword evidence="3" id="KW-0813">Transport</keyword>
<keyword evidence="5 7" id="KW-1133">Transmembrane helix</keyword>
<feature type="transmembrane region" description="Helical" evidence="7">
    <location>
        <begin position="374"/>
        <end position="392"/>
    </location>
</feature>
<dbReference type="EMBL" id="CH476740">
    <property type="protein sequence ID" value="EIE86965.1"/>
    <property type="molecule type" value="Genomic_DNA"/>
</dbReference>
<evidence type="ECO:0000256" key="2">
    <source>
        <dbReference type="ARBA" id="ARBA00010992"/>
    </source>
</evidence>
<feature type="transmembrane region" description="Helical" evidence="7">
    <location>
        <begin position="40"/>
        <end position="63"/>
    </location>
</feature>
<dbReference type="PANTHER" id="PTHR48022">
    <property type="entry name" value="PLASTIDIC GLUCOSE TRANSPORTER 4"/>
    <property type="match status" value="1"/>
</dbReference>
<dbReference type="STRING" id="246409.I1CET5"/>
<name>I1CET5_RHIO9</name>
<dbReference type="InParanoid" id="I1CET5"/>
<keyword evidence="10" id="KW-1185">Reference proteome</keyword>
<dbReference type="InterPro" id="IPR020846">
    <property type="entry name" value="MFS_dom"/>
</dbReference>
<dbReference type="SUPFAM" id="SSF103473">
    <property type="entry name" value="MFS general substrate transporter"/>
    <property type="match status" value="1"/>
</dbReference>
<feature type="transmembrane region" description="Helical" evidence="7">
    <location>
        <begin position="128"/>
        <end position="148"/>
    </location>
</feature>
<dbReference type="PRINTS" id="PR00171">
    <property type="entry name" value="SUGRTRNSPORT"/>
</dbReference>
<reference evidence="9 10" key="1">
    <citation type="journal article" date="2009" name="PLoS Genet.">
        <title>Genomic analysis of the basal lineage fungus Rhizopus oryzae reveals a whole-genome duplication.</title>
        <authorList>
            <person name="Ma L.-J."/>
            <person name="Ibrahim A.S."/>
            <person name="Skory C."/>
            <person name="Grabherr M.G."/>
            <person name="Burger G."/>
            <person name="Butler M."/>
            <person name="Elias M."/>
            <person name="Idnurm A."/>
            <person name="Lang B.F."/>
            <person name="Sone T."/>
            <person name="Abe A."/>
            <person name="Calvo S.E."/>
            <person name="Corrochano L.M."/>
            <person name="Engels R."/>
            <person name="Fu J."/>
            <person name="Hansberg W."/>
            <person name="Kim J.-M."/>
            <person name="Kodira C.D."/>
            <person name="Koehrsen M.J."/>
            <person name="Liu B."/>
            <person name="Miranda-Saavedra D."/>
            <person name="O'Leary S."/>
            <person name="Ortiz-Castellanos L."/>
            <person name="Poulter R."/>
            <person name="Rodriguez-Romero J."/>
            <person name="Ruiz-Herrera J."/>
            <person name="Shen Y.-Q."/>
            <person name="Zeng Q."/>
            <person name="Galagan J."/>
            <person name="Birren B.W."/>
            <person name="Cuomo C.A."/>
            <person name="Wickes B.L."/>
        </authorList>
    </citation>
    <scope>NUCLEOTIDE SEQUENCE [LARGE SCALE GENOMIC DNA]</scope>
    <source>
        <strain evidence="10">RA 99-880 / ATCC MYA-4621 / FGSC 9543 / NRRL 43880</strain>
    </source>
</reference>
<evidence type="ECO:0000313" key="9">
    <source>
        <dbReference type="EMBL" id="EIE86965.1"/>
    </source>
</evidence>
<dbReference type="Gene3D" id="1.20.1250.20">
    <property type="entry name" value="MFS general substrate transporter like domains"/>
    <property type="match status" value="2"/>
</dbReference>
<dbReference type="InterPro" id="IPR003663">
    <property type="entry name" value="Sugar/inositol_transpt"/>
</dbReference>
<keyword evidence="4 7" id="KW-0812">Transmembrane</keyword>
<comment type="subcellular location">
    <subcellularLocation>
        <location evidence="1">Membrane</location>
        <topology evidence="1">Multi-pass membrane protein</topology>
    </subcellularLocation>
</comment>
<dbReference type="AlphaFoldDB" id="I1CET5"/>
<feature type="transmembrane region" description="Helical" evidence="7">
    <location>
        <begin position="160"/>
        <end position="181"/>
    </location>
</feature>
<accession>I1CET5</accession>
<proteinExistence type="inferred from homology"/>
<dbReference type="InterPro" id="IPR036259">
    <property type="entry name" value="MFS_trans_sf"/>
</dbReference>
<sequence>MPYVVLYHWVDFCYDSGILTSILVYPSFEEKYGLYTENSAGYAVVSVSLAASFVASLISGFIADGIGRKIFLMIASIIHTIGCIIEVAGQSQASFFAGRIISGLAIGILSMLVPLYQSEIAKPQNRGRLVTVFQIFITLGFCVAFWIGYGTYHIEGEKSWRIPLGIQIIPGGLLFLGIYFVPESPRWLIYKDRQTEALEILAQLRSHGMGVHIFSQLSGINAILFYFPYILESAGVTGTYSALLSNGIGGLVNFIATLFVIIYVSMAICMITITVVSAVFDQDLIKPMSHYNINLESAIRDIRASYSIIVLLCIFIALFALSWGPIGWIYPAEIYPQMIRANAMGITTSCSYLFNLFIALIAPVMFEDIGWRTYVFFTCMCLVMALVIHLFYPETKGRSLEEIQLIFSGALVDQRPDAHHPSTAAEALIQLEHIKHQQQRERLAKQNIDTPLEWIASASSPPHPIEKSINNNHSFIELSSNVNRSLSERSL</sequence>
<dbReference type="OrthoDB" id="4142200at2759"/>
<dbReference type="InterPro" id="IPR005828">
    <property type="entry name" value="MFS_sugar_transport-like"/>
</dbReference>
<comment type="similarity">
    <text evidence="2">Belongs to the major facilitator superfamily. Sugar transporter (TC 2.A.1.1) family.</text>
</comment>
<dbReference type="Pfam" id="PF00083">
    <property type="entry name" value="Sugar_tr"/>
    <property type="match status" value="2"/>
</dbReference>
<dbReference type="PROSITE" id="PS50850">
    <property type="entry name" value="MFS"/>
    <property type="match status" value="1"/>
</dbReference>
<evidence type="ECO:0000313" key="10">
    <source>
        <dbReference type="Proteomes" id="UP000009138"/>
    </source>
</evidence>
<evidence type="ECO:0000256" key="7">
    <source>
        <dbReference type="SAM" id="Phobius"/>
    </source>
</evidence>
<organism evidence="9 10">
    <name type="scientific">Rhizopus delemar (strain RA 99-880 / ATCC MYA-4621 / FGSC 9543 / NRRL 43880)</name>
    <name type="common">Mucormycosis agent</name>
    <name type="synonym">Rhizopus arrhizus var. delemar</name>
    <dbReference type="NCBI Taxonomy" id="246409"/>
    <lineage>
        <taxon>Eukaryota</taxon>
        <taxon>Fungi</taxon>
        <taxon>Fungi incertae sedis</taxon>
        <taxon>Mucoromycota</taxon>
        <taxon>Mucoromycotina</taxon>
        <taxon>Mucoromycetes</taxon>
        <taxon>Mucorales</taxon>
        <taxon>Mucorineae</taxon>
        <taxon>Rhizopodaceae</taxon>
        <taxon>Rhizopus</taxon>
    </lineage>
</organism>
<evidence type="ECO:0000259" key="8">
    <source>
        <dbReference type="PROSITE" id="PS50850"/>
    </source>
</evidence>